<reference evidence="1 2" key="1">
    <citation type="journal article" date="2018" name="PLoS Pathog.">
        <title>Evolution of structural diversity of trichothecenes, a family of toxins produced by plant pathogenic and entomopathogenic fungi.</title>
        <authorList>
            <person name="Proctor R.H."/>
            <person name="McCormick S.P."/>
            <person name="Kim H.S."/>
            <person name="Cardoza R.E."/>
            <person name="Stanley A.M."/>
            <person name="Lindo L."/>
            <person name="Kelly A."/>
            <person name="Brown D.W."/>
            <person name="Lee T."/>
            <person name="Vaughan M.M."/>
            <person name="Alexander N.J."/>
            <person name="Busman M."/>
            <person name="Gutierrez S."/>
        </authorList>
    </citation>
    <scope>NUCLEOTIDE SEQUENCE [LARGE SCALE GENOMIC DNA]</scope>
    <source>
        <strain evidence="1 2">IBT 40837</strain>
    </source>
</reference>
<evidence type="ECO:0000313" key="1">
    <source>
        <dbReference type="EMBL" id="RFU80824.1"/>
    </source>
</evidence>
<comment type="caution">
    <text evidence="1">The sequence shown here is derived from an EMBL/GenBank/DDBJ whole genome shotgun (WGS) entry which is preliminary data.</text>
</comment>
<dbReference type="EMBL" id="PXOA01000087">
    <property type="protein sequence ID" value="RFU80824.1"/>
    <property type="molecule type" value="Genomic_DNA"/>
</dbReference>
<dbReference type="InterPro" id="IPR001345">
    <property type="entry name" value="PG/BPGM_mutase_AS"/>
</dbReference>
<dbReference type="PANTHER" id="PTHR48100">
    <property type="entry name" value="BROAD-SPECIFICITY PHOSPHATASE YOR283W-RELATED"/>
    <property type="match status" value="1"/>
</dbReference>
<organism evidence="1 2">
    <name type="scientific">Trichoderma arundinaceum</name>
    <dbReference type="NCBI Taxonomy" id="490622"/>
    <lineage>
        <taxon>Eukaryota</taxon>
        <taxon>Fungi</taxon>
        <taxon>Dikarya</taxon>
        <taxon>Ascomycota</taxon>
        <taxon>Pezizomycotina</taxon>
        <taxon>Sordariomycetes</taxon>
        <taxon>Hypocreomycetidae</taxon>
        <taxon>Hypocreales</taxon>
        <taxon>Hypocreaceae</taxon>
        <taxon>Trichoderma</taxon>
    </lineage>
</organism>
<dbReference type="InterPro" id="IPR013078">
    <property type="entry name" value="His_Pase_superF_clade-1"/>
</dbReference>
<dbReference type="OrthoDB" id="496981at2759"/>
<dbReference type="SUPFAM" id="SSF53254">
    <property type="entry name" value="Phosphoglycerate mutase-like"/>
    <property type="match status" value="1"/>
</dbReference>
<dbReference type="PROSITE" id="PS00175">
    <property type="entry name" value="PG_MUTASE"/>
    <property type="match status" value="1"/>
</dbReference>
<proteinExistence type="predicted"/>
<gene>
    <name evidence="1" type="ORF">TARUN_1389</name>
</gene>
<sequence>MEPLIYLVRHGEAEHNVSKQFSQRDPPLTQLGFKQAASLETTFPDPSSIAVVLSSPLKRALQTALAGFSHIIALDHDGNGNGSRNARFIVDRDLQERSDLPCDTGSERALLEEAFPNVDFSTLDEDWFLKTGAYAADDESVALRARTVREKLWSLAESVQREQPVPASRRAIVIVTHGVFMKHLSLDMEIDLPKAGWEKFSITKTADGEVILSPV</sequence>
<dbReference type="PANTHER" id="PTHR48100:SF54">
    <property type="entry name" value="PHOSPHATASE SPAC5H10.03-RELATED"/>
    <property type="match status" value="1"/>
</dbReference>
<evidence type="ECO:0000313" key="2">
    <source>
        <dbReference type="Proteomes" id="UP000266272"/>
    </source>
</evidence>
<dbReference type="Gene3D" id="3.40.50.1240">
    <property type="entry name" value="Phosphoglycerate mutase-like"/>
    <property type="match status" value="1"/>
</dbReference>
<dbReference type="SMART" id="SM00855">
    <property type="entry name" value="PGAM"/>
    <property type="match status" value="1"/>
</dbReference>
<dbReference type="Pfam" id="PF00300">
    <property type="entry name" value="His_Phos_1"/>
    <property type="match status" value="1"/>
</dbReference>
<dbReference type="CDD" id="cd07067">
    <property type="entry name" value="HP_PGM_like"/>
    <property type="match status" value="1"/>
</dbReference>
<dbReference type="InterPro" id="IPR050275">
    <property type="entry name" value="PGM_Phosphatase"/>
</dbReference>
<accession>A0A395NXP7</accession>
<name>A0A395NXP7_TRIAR</name>
<dbReference type="GO" id="GO:0016791">
    <property type="term" value="F:phosphatase activity"/>
    <property type="evidence" value="ECO:0007669"/>
    <property type="project" value="TreeGrafter"/>
</dbReference>
<dbReference type="GO" id="GO:0005737">
    <property type="term" value="C:cytoplasm"/>
    <property type="evidence" value="ECO:0007669"/>
    <property type="project" value="TreeGrafter"/>
</dbReference>
<keyword evidence="2" id="KW-1185">Reference proteome</keyword>
<protein>
    <submittedName>
        <fullName evidence="1">Phosphoglycerate mutase family</fullName>
    </submittedName>
</protein>
<dbReference type="InterPro" id="IPR029033">
    <property type="entry name" value="His_PPase_superfam"/>
</dbReference>
<dbReference type="Proteomes" id="UP000266272">
    <property type="component" value="Unassembled WGS sequence"/>
</dbReference>
<dbReference type="AlphaFoldDB" id="A0A395NXP7"/>